<dbReference type="InterPro" id="IPR036282">
    <property type="entry name" value="Glutathione-S-Trfase_C_sf"/>
</dbReference>
<dbReference type="Gene3D" id="3.40.30.10">
    <property type="entry name" value="Glutaredoxin"/>
    <property type="match status" value="1"/>
</dbReference>
<keyword evidence="3" id="KW-1185">Reference proteome</keyword>
<dbReference type="PANTHER" id="PTHR44750">
    <property type="entry name" value="GLUTATHIONE S-TRANSFERASE T1-RELATED"/>
    <property type="match status" value="1"/>
</dbReference>
<organism evidence="2 3">
    <name type="scientific">Marchantia polymorpha subsp. ruderalis</name>
    <dbReference type="NCBI Taxonomy" id="1480154"/>
    <lineage>
        <taxon>Eukaryota</taxon>
        <taxon>Viridiplantae</taxon>
        <taxon>Streptophyta</taxon>
        <taxon>Embryophyta</taxon>
        <taxon>Marchantiophyta</taxon>
        <taxon>Marchantiopsida</taxon>
        <taxon>Marchantiidae</taxon>
        <taxon>Marchantiales</taxon>
        <taxon>Marchantiaceae</taxon>
        <taxon>Marchantia</taxon>
    </lineage>
</organism>
<dbReference type="PROSITE" id="PS50404">
    <property type="entry name" value="GST_NTER"/>
    <property type="match status" value="1"/>
</dbReference>
<dbReference type="SUPFAM" id="SSF47616">
    <property type="entry name" value="GST C-terminal domain-like"/>
    <property type="match status" value="1"/>
</dbReference>
<dbReference type="Proteomes" id="UP000077202">
    <property type="component" value="Unassembled WGS sequence"/>
</dbReference>
<dbReference type="InterPro" id="IPR004045">
    <property type="entry name" value="Glutathione_S-Trfase_N"/>
</dbReference>
<dbReference type="SFLD" id="SFLDG00358">
    <property type="entry name" value="Main_(cytGST)"/>
    <property type="match status" value="1"/>
</dbReference>
<evidence type="ECO:0000313" key="3">
    <source>
        <dbReference type="Proteomes" id="UP000077202"/>
    </source>
</evidence>
<dbReference type="SFLD" id="SFLDS00019">
    <property type="entry name" value="Glutathione_Transferase_(cytos"/>
    <property type="match status" value="1"/>
</dbReference>
<dbReference type="AlphaFoldDB" id="A0A176WFM9"/>
<dbReference type="InterPro" id="IPR036249">
    <property type="entry name" value="Thioredoxin-like_sf"/>
</dbReference>
<evidence type="ECO:0000259" key="1">
    <source>
        <dbReference type="PROSITE" id="PS50404"/>
    </source>
</evidence>
<proteinExistence type="predicted"/>
<dbReference type="EMBL" id="LVLJ01000898">
    <property type="protein sequence ID" value="OAE32048.1"/>
    <property type="molecule type" value="Genomic_DNA"/>
</dbReference>
<gene>
    <name evidence="2" type="ORF">AXG93_2278s1270</name>
</gene>
<dbReference type="InterPro" id="IPR043377">
    <property type="entry name" value="GSTT1/2/3"/>
</dbReference>
<sequence>MSAGFAIISPISSPDDHFTNLGANRANNVEYEFEYVSLRKGEHLTSAMKALNPRGQVPFIIDDGFVVCESSTIMRYLCQKYSLPDHWYPADLKSRTGVDTLLDWYHSNLRATSGYVFMKGMQVSVFKMSPPREEYIKLKEDIMLMSLKILEESYLTEEGSFLLGASQPTIADVLLGCEVTQTCMLDEADRERVLGGKPKIAKWLAALEETTAPHFAEVHTTIRSTAKEMEASSK</sequence>
<name>A0A176WFM9_MARPO</name>
<dbReference type="InterPro" id="IPR040079">
    <property type="entry name" value="Glutathione_S-Trfase"/>
</dbReference>
<dbReference type="Gene3D" id="1.20.1050.10">
    <property type="match status" value="1"/>
</dbReference>
<feature type="domain" description="GST N-terminal" evidence="1">
    <location>
        <begin position="26"/>
        <end position="85"/>
    </location>
</feature>
<protein>
    <recommendedName>
        <fullName evidence="1">GST N-terminal domain-containing protein</fullName>
    </recommendedName>
</protein>
<reference evidence="2" key="1">
    <citation type="submission" date="2016-03" db="EMBL/GenBank/DDBJ databases">
        <title>Mechanisms controlling the formation of the plant cell surface in tip-growing cells are functionally conserved among land plants.</title>
        <authorList>
            <person name="Honkanen S."/>
            <person name="Jones V.A."/>
            <person name="Morieri G."/>
            <person name="Champion C."/>
            <person name="Hetherington A.J."/>
            <person name="Kelly S."/>
            <person name="Saint-Marcoux D."/>
            <person name="Proust H."/>
            <person name="Prescott H."/>
            <person name="Dolan L."/>
        </authorList>
    </citation>
    <scope>NUCLEOTIDE SEQUENCE [LARGE SCALE GENOMIC DNA]</scope>
    <source>
        <tissue evidence="2">Whole gametophyte</tissue>
    </source>
</reference>
<dbReference type="PANTHER" id="PTHR44750:SF1">
    <property type="entry name" value="GLUTATHIONE S-TRANSFERASE T1-RELATED"/>
    <property type="match status" value="1"/>
</dbReference>
<dbReference type="SUPFAM" id="SSF52833">
    <property type="entry name" value="Thioredoxin-like"/>
    <property type="match status" value="1"/>
</dbReference>
<evidence type="ECO:0000313" key="2">
    <source>
        <dbReference type="EMBL" id="OAE32048.1"/>
    </source>
</evidence>
<dbReference type="Pfam" id="PF13417">
    <property type="entry name" value="GST_N_3"/>
    <property type="match status" value="1"/>
</dbReference>
<accession>A0A176WFM9</accession>
<comment type="caution">
    <text evidence="2">The sequence shown here is derived from an EMBL/GenBank/DDBJ whole genome shotgun (WGS) entry which is preliminary data.</text>
</comment>